<evidence type="ECO:0000256" key="1">
    <source>
        <dbReference type="SAM" id="SignalP"/>
    </source>
</evidence>
<dbReference type="InterPro" id="IPR036873">
    <property type="entry name" value="Rhodanese-like_dom_sf"/>
</dbReference>
<evidence type="ECO:0000259" key="2">
    <source>
        <dbReference type="PROSITE" id="PS50206"/>
    </source>
</evidence>
<keyword evidence="4" id="KW-1185">Reference proteome</keyword>
<dbReference type="RefSeq" id="WP_080522947.1">
    <property type="nucleotide sequence ID" value="NZ_LPUF01000001.1"/>
</dbReference>
<dbReference type="PANTHER" id="PTHR44086">
    <property type="entry name" value="THIOSULFATE SULFURTRANSFERASE RDL2, MITOCHONDRIAL-RELATED"/>
    <property type="match status" value="1"/>
</dbReference>
<feature type="signal peptide" evidence="1">
    <location>
        <begin position="1"/>
        <end position="21"/>
    </location>
</feature>
<evidence type="ECO:0000313" key="4">
    <source>
        <dbReference type="Proteomes" id="UP000191980"/>
    </source>
</evidence>
<dbReference type="OrthoDB" id="176845at2"/>
<dbReference type="STRING" id="1420851.AU255_11150"/>
<feature type="domain" description="Rhodanese" evidence="2">
    <location>
        <begin position="44"/>
        <end position="136"/>
    </location>
</feature>
<dbReference type="PANTHER" id="PTHR44086:SF10">
    <property type="entry name" value="THIOSULFATE SULFURTRANSFERASE_RHODANESE-LIKE DOMAIN-CONTAINING PROTEIN 3"/>
    <property type="match status" value="1"/>
</dbReference>
<name>A0A1V8MA25_9GAMM</name>
<accession>A0A1V8MA25</accession>
<dbReference type="SUPFAM" id="SSF52821">
    <property type="entry name" value="Rhodanese/Cell cycle control phosphatase"/>
    <property type="match status" value="1"/>
</dbReference>
<comment type="caution">
    <text evidence="3">The sequence shown here is derived from an EMBL/GenBank/DDBJ whole genome shotgun (WGS) entry which is preliminary data.</text>
</comment>
<sequence length="136" mass="15139">MKLHSLFMLLAVLFMAESVAAKAPAPKQVEGAITISTERAKKLMKQGVTFIDVRRVTDYQSSHIQGAVLLDLELDLTEDSLLAVVKKNQPVVFYCNGDMCQRSAVASEKAVAWGWTKVYYYRGGFPDWKKAGLPLK</sequence>
<dbReference type="SMART" id="SM00450">
    <property type="entry name" value="RHOD"/>
    <property type="match status" value="1"/>
</dbReference>
<dbReference type="Proteomes" id="UP000191980">
    <property type="component" value="Unassembled WGS sequence"/>
</dbReference>
<dbReference type="EMBL" id="LPUF01000001">
    <property type="protein sequence ID" value="OQK18342.1"/>
    <property type="molecule type" value="Genomic_DNA"/>
</dbReference>
<dbReference type="CDD" id="cd00158">
    <property type="entry name" value="RHOD"/>
    <property type="match status" value="1"/>
</dbReference>
<protein>
    <recommendedName>
        <fullName evidence="2">Rhodanese domain-containing protein</fullName>
    </recommendedName>
</protein>
<dbReference type="InterPro" id="IPR001763">
    <property type="entry name" value="Rhodanese-like_dom"/>
</dbReference>
<dbReference type="Gene3D" id="3.40.250.10">
    <property type="entry name" value="Rhodanese-like domain"/>
    <property type="match status" value="1"/>
</dbReference>
<feature type="chain" id="PRO_5012347836" description="Rhodanese domain-containing protein" evidence="1">
    <location>
        <begin position="22"/>
        <end position="136"/>
    </location>
</feature>
<evidence type="ECO:0000313" key="3">
    <source>
        <dbReference type="EMBL" id="OQK18342.1"/>
    </source>
</evidence>
<dbReference type="PROSITE" id="PS50206">
    <property type="entry name" value="RHODANESE_3"/>
    <property type="match status" value="1"/>
</dbReference>
<dbReference type="AlphaFoldDB" id="A0A1V8MA25"/>
<gene>
    <name evidence="3" type="ORF">AU255_11150</name>
</gene>
<dbReference type="Pfam" id="PF00581">
    <property type="entry name" value="Rhodanese"/>
    <property type="match status" value="1"/>
</dbReference>
<organism evidence="3 4">
    <name type="scientific">Methyloprofundus sedimenti</name>
    <dbReference type="NCBI Taxonomy" id="1420851"/>
    <lineage>
        <taxon>Bacteria</taxon>
        <taxon>Pseudomonadati</taxon>
        <taxon>Pseudomonadota</taxon>
        <taxon>Gammaproteobacteria</taxon>
        <taxon>Methylococcales</taxon>
        <taxon>Methylococcaceae</taxon>
        <taxon>Methyloprofundus</taxon>
    </lineage>
</organism>
<proteinExistence type="predicted"/>
<reference evidence="3 4" key="1">
    <citation type="submission" date="2015-12" db="EMBL/GenBank/DDBJ databases">
        <authorList>
            <person name="Shamseldin A."/>
            <person name="Moawad H."/>
            <person name="Abd El-Rahim W.M."/>
            <person name="Sadowsky M.J."/>
        </authorList>
    </citation>
    <scope>NUCLEOTIDE SEQUENCE [LARGE SCALE GENOMIC DNA]</scope>
    <source>
        <strain evidence="3 4">WF1</strain>
    </source>
</reference>
<keyword evidence="1" id="KW-0732">Signal</keyword>
<dbReference type="GO" id="GO:0004792">
    <property type="term" value="F:thiosulfate-cyanide sulfurtransferase activity"/>
    <property type="evidence" value="ECO:0007669"/>
    <property type="project" value="TreeGrafter"/>
</dbReference>